<dbReference type="InterPro" id="IPR051258">
    <property type="entry name" value="Diverse_Substrate_Transporter"/>
</dbReference>
<keyword evidence="5" id="KW-1133">Transmembrane helix</keyword>
<dbReference type="GeneID" id="78392119"/>
<dbReference type="InterPro" id="IPR037185">
    <property type="entry name" value="EmrE-like"/>
</dbReference>
<keyword evidence="6" id="KW-0472">Membrane</keyword>
<organism evidence="7 8">
    <name type="scientific">Mogibacterium diversum</name>
    <dbReference type="NCBI Taxonomy" id="114527"/>
    <lineage>
        <taxon>Bacteria</taxon>
        <taxon>Bacillati</taxon>
        <taxon>Bacillota</taxon>
        <taxon>Clostridia</taxon>
        <taxon>Peptostreptococcales</taxon>
        <taxon>Anaerovoracaceae</taxon>
        <taxon>Mogibacterium</taxon>
    </lineage>
</organism>
<dbReference type="GO" id="GO:0005886">
    <property type="term" value="C:plasma membrane"/>
    <property type="evidence" value="ECO:0007669"/>
    <property type="project" value="UniProtKB-SubCell"/>
</dbReference>
<reference evidence="8" key="1">
    <citation type="submission" date="2018-02" db="EMBL/GenBank/DDBJ databases">
        <authorList>
            <person name="Holder M.E."/>
            <person name="Ajami N.J."/>
            <person name="Petrosino J.F."/>
        </authorList>
    </citation>
    <scope>NUCLEOTIDE SEQUENCE [LARGE SCALE GENOMIC DNA]</scope>
    <source>
        <strain evidence="8">CCUG 47132</strain>
    </source>
</reference>
<proteinExistence type="inferred from homology"/>
<keyword evidence="3" id="KW-1003">Cell membrane</keyword>
<dbReference type="Pfam" id="PF00892">
    <property type="entry name" value="EamA"/>
    <property type="match status" value="2"/>
</dbReference>
<dbReference type="InterPro" id="IPR000620">
    <property type="entry name" value="EamA_dom"/>
</dbReference>
<dbReference type="Proteomes" id="UP000237883">
    <property type="component" value="Chromosome"/>
</dbReference>
<sequence>MQKSGSIKGKLLLLFIAVAWGSSMVVIKGSTDFIPPGMLLALRFTIASVILALIYRKQLKLIDKDYIKAGIFIGVCLFCAYFTQTIGVMLEMPGKSHFLSSAYCVFVPFIGWIVLREKPKMYHIVAATMCAVGIIFVSVAGTFSISFGDSISILSSLFWAAQIIAIAKWGKDKDPGIITMLQFIVSAVLAWGFTLTQEHLGKVQINGEVIFGVLYLGIVCSGLCFLFQTISQKTESPTSVSIILSFENIFGIVFGMVFFNETMTVNKAIGFVLMFAAILIAELQPNFLKSKADKAREAQEEQTA</sequence>
<evidence type="ECO:0000256" key="2">
    <source>
        <dbReference type="ARBA" id="ARBA00007362"/>
    </source>
</evidence>
<evidence type="ECO:0000256" key="1">
    <source>
        <dbReference type="ARBA" id="ARBA00004651"/>
    </source>
</evidence>
<dbReference type="EMBL" id="CP027228">
    <property type="protein sequence ID" value="AVM48714.1"/>
    <property type="molecule type" value="Genomic_DNA"/>
</dbReference>
<comment type="similarity">
    <text evidence="2">Belongs to the EamA transporter family.</text>
</comment>
<dbReference type="SUPFAM" id="SSF103481">
    <property type="entry name" value="Multidrug resistance efflux transporter EmrE"/>
    <property type="match status" value="2"/>
</dbReference>
<evidence type="ECO:0000256" key="6">
    <source>
        <dbReference type="ARBA" id="ARBA00023136"/>
    </source>
</evidence>
<keyword evidence="4" id="KW-0812">Transmembrane</keyword>
<dbReference type="PANTHER" id="PTHR42920:SF5">
    <property type="entry name" value="EAMA DOMAIN-CONTAINING PROTEIN"/>
    <property type="match status" value="1"/>
</dbReference>
<evidence type="ECO:0000256" key="4">
    <source>
        <dbReference type="ARBA" id="ARBA00022692"/>
    </source>
</evidence>
<name>A0A2S0L671_9FIRM</name>
<accession>A0A2S0L671</accession>
<dbReference type="PANTHER" id="PTHR42920">
    <property type="entry name" value="OS03G0707200 PROTEIN-RELATED"/>
    <property type="match status" value="1"/>
</dbReference>
<gene>
    <name evidence="7" type="ORF">C5Q96_07550</name>
</gene>
<evidence type="ECO:0000256" key="5">
    <source>
        <dbReference type="ARBA" id="ARBA00022989"/>
    </source>
</evidence>
<evidence type="ECO:0000313" key="8">
    <source>
        <dbReference type="Proteomes" id="UP000237883"/>
    </source>
</evidence>
<comment type="subcellular location">
    <subcellularLocation>
        <location evidence="1">Cell membrane</location>
        <topology evidence="1">Multi-pass membrane protein</topology>
    </subcellularLocation>
</comment>
<dbReference type="RefSeq" id="WP_106057768.1">
    <property type="nucleotide sequence ID" value="NZ_CAUSVY010000001.1"/>
</dbReference>
<keyword evidence="8" id="KW-1185">Reference proteome</keyword>
<dbReference type="KEGG" id="mdv:C5Q96_07550"/>
<protein>
    <submittedName>
        <fullName evidence="7">EamA/RhaT family transporter</fullName>
    </submittedName>
</protein>
<dbReference type="OrthoDB" id="9804865at2"/>
<dbReference type="AlphaFoldDB" id="A0A2S0L671"/>
<evidence type="ECO:0000256" key="3">
    <source>
        <dbReference type="ARBA" id="ARBA00022475"/>
    </source>
</evidence>
<evidence type="ECO:0000313" key="7">
    <source>
        <dbReference type="EMBL" id="AVM48714.1"/>
    </source>
</evidence>